<keyword evidence="2" id="KW-0833">Ubl conjugation pathway</keyword>
<evidence type="ECO:0000256" key="3">
    <source>
        <dbReference type="SAM" id="MobiDB-lite"/>
    </source>
</evidence>
<dbReference type="InterPro" id="IPR016135">
    <property type="entry name" value="UBQ-conjugating_enzyme/RWD"/>
</dbReference>
<organism evidence="5 6">
    <name type="scientific">Brassica rapa subsp. trilocularis</name>
    <dbReference type="NCBI Taxonomy" id="1813537"/>
    <lineage>
        <taxon>Eukaryota</taxon>
        <taxon>Viridiplantae</taxon>
        <taxon>Streptophyta</taxon>
        <taxon>Embryophyta</taxon>
        <taxon>Tracheophyta</taxon>
        <taxon>Spermatophyta</taxon>
        <taxon>Magnoliopsida</taxon>
        <taxon>eudicotyledons</taxon>
        <taxon>Gunneridae</taxon>
        <taxon>Pentapetalae</taxon>
        <taxon>rosids</taxon>
        <taxon>malvids</taxon>
        <taxon>Brassicales</taxon>
        <taxon>Brassicaceae</taxon>
        <taxon>Brassiceae</taxon>
        <taxon>Brassica</taxon>
    </lineage>
</organism>
<dbReference type="PANTHER" id="PTHR46116:SF41">
    <property type="entry name" value="UBIQUITIN-CONJUGATING ENZYME E2 25-RELATED"/>
    <property type="match status" value="1"/>
</dbReference>
<name>A0ABQ7N6L3_BRACM</name>
<evidence type="ECO:0000313" key="6">
    <source>
        <dbReference type="Proteomes" id="UP000823674"/>
    </source>
</evidence>
<feature type="compositionally biased region" description="Acidic residues" evidence="3">
    <location>
        <begin position="59"/>
        <end position="76"/>
    </location>
</feature>
<dbReference type="PROSITE" id="PS50127">
    <property type="entry name" value="UBC_2"/>
    <property type="match status" value="1"/>
</dbReference>
<dbReference type="PANTHER" id="PTHR46116">
    <property type="entry name" value="(E3-INDEPENDENT) E2 UBIQUITIN-CONJUGATING ENZYME"/>
    <property type="match status" value="1"/>
</dbReference>
<sequence>MKPEIVYTTLTPNKESASEGYDTTHNDEYDPGSSPQSDSLLDPDALIYEDDSDHYGYEMELEEEEEEEEEEEADDYVSEYQALFDAKEKELPAGVEVTMDWLPNSKSSGSNKSSREDHGIKLEATSSSKKPKKLPHNSKGFTPNSAYALPQIYLDPQAPVPVPAPAVPAPASSTVLLPTQNNPKGIYNARPDVQEVISDSNTCRVKRNMDDYLGKFVFFKRFDIVEDLVDHQYASKGTASKKHSKEWAKRIQEEWRTLENDLPEMIFVRAYESRMDLLRAVITGADGTPYHDGLFFFDIFFPDTYPSVPPVVHYHSGGLRINPNLYNSGKVLVSIQGLILNQKPYFNEPGCERMAGSPSGERLSNAYSENTFLLSLKTMVYNMRRPPKYFEDFSYGHFFSCAHDVLKACNAYRNGAPVASLVRGKVKEGDESNERCSEKFRTDVATFVDTILLKEFILLGVLGLEPEEEDKPSETRVAESSTSKRPKRGGVSSKTKNDVAK</sequence>
<dbReference type="CDD" id="cd23837">
    <property type="entry name" value="UBCc_UBE2O"/>
    <property type="match status" value="1"/>
</dbReference>
<evidence type="ECO:0000256" key="1">
    <source>
        <dbReference type="ARBA" id="ARBA00022679"/>
    </source>
</evidence>
<dbReference type="SMART" id="SM00212">
    <property type="entry name" value="UBCc"/>
    <property type="match status" value="1"/>
</dbReference>
<reference evidence="5 6" key="1">
    <citation type="submission" date="2021-03" db="EMBL/GenBank/DDBJ databases">
        <authorList>
            <person name="King G.J."/>
            <person name="Bancroft I."/>
            <person name="Baten A."/>
            <person name="Bloomfield J."/>
            <person name="Borpatragohain P."/>
            <person name="He Z."/>
            <person name="Irish N."/>
            <person name="Irwin J."/>
            <person name="Liu K."/>
            <person name="Mauleon R.P."/>
            <person name="Moore J."/>
            <person name="Morris R."/>
            <person name="Ostergaard L."/>
            <person name="Wang B."/>
            <person name="Wells R."/>
        </authorList>
    </citation>
    <scope>NUCLEOTIDE SEQUENCE [LARGE SCALE GENOMIC DNA]</scope>
    <source>
        <strain evidence="5">R-o-18</strain>
        <tissue evidence="5">Leaf</tissue>
    </source>
</reference>
<evidence type="ECO:0000259" key="4">
    <source>
        <dbReference type="PROSITE" id="PS50127"/>
    </source>
</evidence>
<dbReference type="InterPro" id="IPR000608">
    <property type="entry name" value="UBC"/>
</dbReference>
<protein>
    <recommendedName>
        <fullName evidence="4">UBC core domain-containing protein</fullName>
    </recommendedName>
</protein>
<dbReference type="Pfam" id="PF00179">
    <property type="entry name" value="UQ_con"/>
    <property type="match status" value="1"/>
</dbReference>
<dbReference type="Gene3D" id="3.10.110.10">
    <property type="entry name" value="Ubiquitin Conjugating Enzyme"/>
    <property type="match status" value="2"/>
</dbReference>
<keyword evidence="1" id="KW-0808">Transferase</keyword>
<evidence type="ECO:0000313" key="5">
    <source>
        <dbReference type="EMBL" id="KAG5405801.1"/>
    </source>
</evidence>
<feature type="domain" description="UBC core" evidence="4">
    <location>
        <begin position="246"/>
        <end position="431"/>
    </location>
</feature>
<feature type="region of interest" description="Disordered" evidence="3">
    <location>
        <begin position="98"/>
        <end position="140"/>
    </location>
</feature>
<dbReference type="Proteomes" id="UP000823674">
    <property type="component" value="Chromosome A03"/>
</dbReference>
<gene>
    <name evidence="5" type="primary">A03p041490.1_BraROA</name>
    <name evidence="5" type="ORF">IGI04_011920</name>
</gene>
<feature type="region of interest" description="Disordered" evidence="3">
    <location>
        <begin position="467"/>
        <end position="501"/>
    </location>
</feature>
<feature type="region of interest" description="Disordered" evidence="3">
    <location>
        <begin position="1"/>
        <end position="76"/>
    </location>
</feature>
<proteinExistence type="predicted"/>
<feature type="compositionally biased region" description="Low complexity" evidence="3">
    <location>
        <begin position="31"/>
        <end position="46"/>
    </location>
</feature>
<dbReference type="SUPFAM" id="SSF54495">
    <property type="entry name" value="UBC-like"/>
    <property type="match status" value="1"/>
</dbReference>
<dbReference type="EMBL" id="JADBGQ010000003">
    <property type="protein sequence ID" value="KAG5405801.1"/>
    <property type="molecule type" value="Genomic_DNA"/>
</dbReference>
<comment type="caution">
    <text evidence="5">The sequence shown here is derived from an EMBL/GenBank/DDBJ whole genome shotgun (WGS) entry which is preliminary data.</text>
</comment>
<evidence type="ECO:0000256" key="2">
    <source>
        <dbReference type="ARBA" id="ARBA00022786"/>
    </source>
</evidence>
<keyword evidence="6" id="KW-1185">Reference proteome</keyword>
<accession>A0ABQ7N6L3</accession>